<dbReference type="EMBL" id="LJJB01000007">
    <property type="protein sequence ID" value="KQL49429.1"/>
    <property type="molecule type" value="Genomic_DNA"/>
</dbReference>
<dbReference type="InterPro" id="IPR023606">
    <property type="entry name" value="CoA-Trfase_III_dom_1_sf"/>
</dbReference>
<keyword evidence="2" id="KW-1185">Reference proteome</keyword>
<sequence length="368" mass="40542">MLSDILVVDFSQLLPGPYATLRLADRGAQVVKVETPQGDPARKPTMIDQKDNYLFRANGRNKKSIVLNLKEESQRYVALDLISQADVVIESFRPGVTKRLGISYEDAVKVNPGIVYCSLSGYGQDGPMQQLGSHDLNYMALSGALAQLTDDNGSPIPPSLTFADMAGGMAAAEAILAALVQRGKTGKGAYLDIAIADVMLTMMTTHVLLESATGEQHGLSKLSRGLVSYGIYQTKDQRFVALAALESKFWENFCEAVEKPQWRSAGMTPPHDDNPVYQDMKALFQSRTLAEWTAFSLQVDCCLTPILEAGELYQHPQMQARGLIQECWGHRYVGTSYQESRFVLDSASPAPKLGEHTEEWLTRLMKNS</sequence>
<dbReference type="InterPro" id="IPR044855">
    <property type="entry name" value="CoA-Trfase_III_dom3_sf"/>
</dbReference>
<reference evidence="1 2" key="1">
    <citation type="submission" date="2015-09" db="EMBL/GenBank/DDBJ databases">
        <title>Genome sequencing project for genomic taxonomy and phylogenomics of Bacillus-like bacteria.</title>
        <authorList>
            <person name="Liu B."/>
            <person name="Wang J."/>
            <person name="Zhu Y."/>
            <person name="Liu G."/>
            <person name="Chen Q."/>
            <person name="Chen Z."/>
            <person name="Lan J."/>
            <person name="Che J."/>
            <person name="Ge C."/>
            <person name="Shi H."/>
            <person name="Pan Z."/>
            <person name="Liu X."/>
        </authorList>
    </citation>
    <scope>NUCLEOTIDE SEQUENCE [LARGE SCALE GENOMIC DNA]</scope>
    <source>
        <strain evidence="1 2">DSM 8552</strain>
    </source>
</reference>
<dbReference type="Gene3D" id="3.30.1540.10">
    <property type="entry name" value="formyl-coa transferase, domain 3"/>
    <property type="match status" value="1"/>
</dbReference>
<gene>
    <name evidence="1" type="ORF">AN963_06675</name>
</gene>
<accession>A0ABR5NCZ9</accession>
<name>A0ABR5NCZ9_BRECH</name>
<dbReference type="InterPro" id="IPR003673">
    <property type="entry name" value="CoA-Trfase_fam_III"/>
</dbReference>
<dbReference type="InterPro" id="IPR050509">
    <property type="entry name" value="CoA-transferase_III"/>
</dbReference>
<organism evidence="1 2">
    <name type="scientific">Brevibacillus choshinensis</name>
    <dbReference type="NCBI Taxonomy" id="54911"/>
    <lineage>
        <taxon>Bacteria</taxon>
        <taxon>Bacillati</taxon>
        <taxon>Bacillota</taxon>
        <taxon>Bacilli</taxon>
        <taxon>Bacillales</taxon>
        <taxon>Paenibacillaceae</taxon>
        <taxon>Brevibacillus</taxon>
    </lineage>
</organism>
<protein>
    <submittedName>
        <fullName evidence="1">Alpha-methylacyl-CoA racemase</fullName>
    </submittedName>
</protein>
<dbReference type="RefSeq" id="WP_055743730.1">
    <property type="nucleotide sequence ID" value="NZ_LJJB01000007.1"/>
</dbReference>
<comment type="caution">
    <text evidence="1">The sequence shown here is derived from an EMBL/GenBank/DDBJ whole genome shotgun (WGS) entry which is preliminary data.</text>
</comment>
<dbReference type="PANTHER" id="PTHR48228:SF5">
    <property type="entry name" value="ALPHA-METHYLACYL-COA RACEMASE"/>
    <property type="match status" value="1"/>
</dbReference>
<evidence type="ECO:0000313" key="1">
    <source>
        <dbReference type="EMBL" id="KQL49429.1"/>
    </source>
</evidence>
<dbReference type="Gene3D" id="3.40.50.10540">
    <property type="entry name" value="Crotonobetainyl-coa:carnitine coa-transferase, domain 1"/>
    <property type="match status" value="1"/>
</dbReference>
<proteinExistence type="predicted"/>
<dbReference type="Proteomes" id="UP000051063">
    <property type="component" value="Unassembled WGS sequence"/>
</dbReference>
<dbReference type="PANTHER" id="PTHR48228">
    <property type="entry name" value="SUCCINYL-COA--D-CITRAMALATE COA-TRANSFERASE"/>
    <property type="match status" value="1"/>
</dbReference>
<dbReference type="SUPFAM" id="SSF89796">
    <property type="entry name" value="CoA-transferase family III (CaiB/BaiF)"/>
    <property type="match status" value="1"/>
</dbReference>
<dbReference type="Pfam" id="PF02515">
    <property type="entry name" value="CoA_transf_3"/>
    <property type="match status" value="1"/>
</dbReference>
<evidence type="ECO:0000313" key="2">
    <source>
        <dbReference type="Proteomes" id="UP000051063"/>
    </source>
</evidence>